<dbReference type="EMBL" id="WTZA01000002">
    <property type="protein sequence ID" value="MXO75766.1"/>
    <property type="molecule type" value="Genomic_DNA"/>
</dbReference>
<keyword evidence="2" id="KW-1185">Reference proteome</keyword>
<dbReference type="RefSeq" id="WP_160611651.1">
    <property type="nucleotide sequence ID" value="NZ_WTZA01000002.1"/>
</dbReference>
<reference evidence="1 2" key="1">
    <citation type="submission" date="2019-12" db="EMBL/GenBank/DDBJ databases">
        <title>Genomic-based taxomic classification of the family Erythrobacteraceae.</title>
        <authorList>
            <person name="Xu L."/>
        </authorList>
    </citation>
    <scope>NUCLEOTIDE SEQUENCE [LARGE SCALE GENOMIC DNA]</scope>
    <source>
        <strain evidence="1 2">100921-2</strain>
    </source>
</reference>
<dbReference type="OrthoDB" id="7406839at2"/>
<dbReference type="AlphaFoldDB" id="A0A6I4TGJ0"/>
<dbReference type="Proteomes" id="UP000439522">
    <property type="component" value="Unassembled WGS sequence"/>
</dbReference>
<evidence type="ECO:0000313" key="1">
    <source>
        <dbReference type="EMBL" id="MXO75766.1"/>
    </source>
</evidence>
<evidence type="ECO:0000313" key="2">
    <source>
        <dbReference type="Proteomes" id="UP000439522"/>
    </source>
</evidence>
<organism evidence="1 2">
    <name type="scientific">Tsuneonella aeria</name>
    <dbReference type="NCBI Taxonomy" id="1837929"/>
    <lineage>
        <taxon>Bacteria</taxon>
        <taxon>Pseudomonadati</taxon>
        <taxon>Pseudomonadota</taxon>
        <taxon>Alphaproteobacteria</taxon>
        <taxon>Sphingomonadales</taxon>
        <taxon>Erythrobacteraceae</taxon>
        <taxon>Tsuneonella</taxon>
    </lineage>
</organism>
<name>A0A6I4TGJ0_9SPHN</name>
<comment type="caution">
    <text evidence="1">The sequence shown here is derived from an EMBL/GenBank/DDBJ whole genome shotgun (WGS) entry which is preliminary data.</text>
</comment>
<dbReference type="Pfam" id="PF11159">
    <property type="entry name" value="DUF2939"/>
    <property type="match status" value="1"/>
</dbReference>
<gene>
    <name evidence="1" type="ORF">GRI40_11115</name>
</gene>
<accession>A0A6I4TGJ0</accession>
<proteinExistence type="predicted"/>
<protein>
    <submittedName>
        <fullName evidence="1">DUF2939 domain-containing protein</fullName>
    </submittedName>
</protein>
<dbReference type="InterPro" id="IPR021330">
    <property type="entry name" value="DUF2939"/>
</dbReference>
<sequence length="182" mass="19517">MSRNKVLVILASIAVIGAAALWYFASPAYAMNQLKNAAQSGDSTQLEESIDFPKVRESLKTQLRAVMAREMAKPEIEDNPFGKIGAVIAMGMVDGIVEGFVTPESMYAMIEEGKMQKPGEIGAQAGEAKSVNWDIDRDGFDTFTATPKAADGKSGPCLIFERYGLGWKLSGLKLPPEATAAP</sequence>